<comment type="caution">
    <text evidence="1">The sequence shown here is derived from an EMBL/GenBank/DDBJ whole genome shotgun (WGS) entry which is preliminary data.</text>
</comment>
<sequence length="239" mass="26854">MTPVRTLEAHLNDHSIKQFLLPKTAGGSDLLSNVQQLPGLTADLSRATFANSFPLTCRPAFFSWTLLFSIYLSARVYAASILNRRPCVSVGHTANIRTKTYLTVNDSQTRRSHDVRRNSPVDSITALLDVTSRQLTSRKIHRRFRQTLRKRASIRSCSICSRTCASLRQRQERRCSCCPHALLKAVNGYSPSSIRTNYSMYGTPIHHERINLRPCACRQTLGPQILPTSPRTCSITLAP</sequence>
<proteinExistence type="predicted"/>
<reference evidence="1 2" key="1">
    <citation type="journal article" date="2019" name="New Phytol.">
        <title>Comparative genomics reveals unique wood-decay strategies and fruiting body development in the Schizophyllaceae.</title>
        <authorList>
            <person name="Almasi E."/>
            <person name="Sahu N."/>
            <person name="Krizsan K."/>
            <person name="Balint B."/>
            <person name="Kovacs G.M."/>
            <person name="Kiss B."/>
            <person name="Cseklye J."/>
            <person name="Drula E."/>
            <person name="Henrissat B."/>
            <person name="Nagy I."/>
            <person name="Chovatia M."/>
            <person name="Adam C."/>
            <person name="LaButti K."/>
            <person name="Lipzen A."/>
            <person name="Riley R."/>
            <person name="Grigoriev I.V."/>
            <person name="Nagy L.G."/>
        </authorList>
    </citation>
    <scope>NUCLEOTIDE SEQUENCE [LARGE SCALE GENOMIC DNA]</scope>
    <source>
        <strain evidence="1 2">NL-1724</strain>
    </source>
</reference>
<protein>
    <submittedName>
        <fullName evidence="1">Uncharacterized protein</fullName>
    </submittedName>
</protein>
<keyword evidence="2" id="KW-1185">Reference proteome</keyword>
<dbReference type="AlphaFoldDB" id="A0A550CEX4"/>
<gene>
    <name evidence="1" type="ORF">BD626DRAFT_35235</name>
</gene>
<name>A0A550CEX4_9AGAR</name>
<dbReference type="Proteomes" id="UP000320762">
    <property type="component" value="Unassembled WGS sequence"/>
</dbReference>
<dbReference type="EMBL" id="VDMD01000010">
    <property type="protein sequence ID" value="TRM63226.1"/>
    <property type="molecule type" value="Genomic_DNA"/>
</dbReference>
<accession>A0A550CEX4</accession>
<organism evidence="1 2">
    <name type="scientific">Schizophyllum amplum</name>
    <dbReference type="NCBI Taxonomy" id="97359"/>
    <lineage>
        <taxon>Eukaryota</taxon>
        <taxon>Fungi</taxon>
        <taxon>Dikarya</taxon>
        <taxon>Basidiomycota</taxon>
        <taxon>Agaricomycotina</taxon>
        <taxon>Agaricomycetes</taxon>
        <taxon>Agaricomycetidae</taxon>
        <taxon>Agaricales</taxon>
        <taxon>Schizophyllaceae</taxon>
        <taxon>Schizophyllum</taxon>
    </lineage>
</organism>
<evidence type="ECO:0000313" key="2">
    <source>
        <dbReference type="Proteomes" id="UP000320762"/>
    </source>
</evidence>
<evidence type="ECO:0000313" key="1">
    <source>
        <dbReference type="EMBL" id="TRM63226.1"/>
    </source>
</evidence>